<feature type="domain" description="RRM" evidence="13">
    <location>
        <begin position="142"/>
        <end position="200"/>
    </location>
</feature>
<evidence type="ECO:0000256" key="3">
    <source>
        <dbReference type="ARBA" id="ARBA00020222"/>
    </source>
</evidence>
<keyword evidence="9" id="KW-0472">Membrane</keyword>
<keyword evidence="6" id="KW-0809">Transit peptide</keyword>
<feature type="domain" description="Mitochondrial escape protein 2 C-terminal" evidence="14">
    <location>
        <begin position="288"/>
        <end position="689"/>
    </location>
</feature>
<comment type="similarity">
    <text evidence="2 11">Belongs to the YME2 family.</text>
</comment>
<evidence type="ECO:0000256" key="1">
    <source>
        <dbReference type="ARBA" id="ARBA00004434"/>
    </source>
</evidence>
<keyword evidence="5 11" id="KW-0999">Mitochondrion inner membrane</keyword>
<dbReference type="FunCoup" id="A0A168LPT4">
    <property type="interactions" value="13"/>
</dbReference>
<dbReference type="EMBL" id="LT551602">
    <property type="protein sequence ID" value="SAL97247.1"/>
    <property type="molecule type" value="Genomic_DNA"/>
</dbReference>
<sequence length="739" mass="83893">MEAAGFPHLKSCPTDNIFPLCLNMLDVRPMLFAHSDRSVERIISNYLPLPLKPVDIIKRKKDGGALVKFQFQSSTEDEARHTLAALVTQANLELKNKWAPFNFLPVRSFLVKGQPFLEDMVRRYPTKRLRIEFQGGHSVGVETLYEELRHYGKIYNITLAPNCVTGKDPPRYAIVQFTRIRAAASARNCLHGCTIDGTRINILYERHLQPNTVKEWLLNHPRISLPIVTALLAGLSCMVFDPVREFFVSAKMTRRFNLDTSNSTTQWLRQETMDVDDRNMWSDDTAHLQKLKSWLREKPGTFIIINGPTGSGKTELVKMALKDRRHTVIIDCETLANARTDLETTKILAKQVGYFPVFTWTTYLSNLLNTIVAATTGQSSNALSSTPASIDSDILDTVGLSLATMGTQHGNGRFWYQFFGIKEDNDDQAAIPVVFIDNFMKHNATNTALWASLAEWAAVVAKNGLAHVVFATYTLSTSKVLVKALPGKSFSLINLLQTPPELAIQYVSRHIGKEHMTEELYGYIQALGGRFNELEILVQKMDLGISPHVAFQEIVQRNVIEVRQYGFGEMVDDVDYNLDWSVIQFWAIVKRLCQATIINYEETKWDDLFDGQDQPIHAMERAELVTILYYDGRPSAIQPGKPVYYSVFRRLLEDTVFAASLEIETFTFLKKRAEKKLAALQAQITELSSIFWPPTQVKQRLRYLLENAKSLQISIESYDKGILENRAIVSKAWIGRHTE</sequence>
<dbReference type="InterPro" id="IPR035979">
    <property type="entry name" value="RBD_domain_sf"/>
</dbReference>
<accession>A0A168LPT4</accession>
<gene>
    <name evidence="15" type="primary">ABSGL_02718.1 scaffold 3684</name>
</gene>
<dbReference type="AlphaFoldDB" id="A0A168LPT4"/>
<evidence type="ECO:0000256" key="12">
    <source>
        <dbReference type="SAM" id="Coils"/>
    </source>
</evidence>
<dbReference type="PANTHER" id="PTHR32198">
    <property type="entry name" value="MITOCHONDRIAL ESCAPE PROTEIN 2"/>
    <property type="match status" value="1"/>
</dbReference>
<keyword evidence="11" id="KW-0507">mRNA processing</keyword>
<dbReference type="SUPFAM" id="SSF52540">
    <property type="entry name" value="P-loop containing nucleoside triphosphate hydrolases"/>
    <property type="match status" value="1"/>
</dbReference>
<evidence type="ECO:0000256" key="2">
    <source>
        <dbReference type="ARBA" id="ARBA00010320"/>
    </source>
</evidence>
<evidence type="ECO:0000256" key="8">
    <source>
        <dbReference type="ARBA" id="ARBA00023128"/>
    </source>
</evidence>
<keyword evidence="4" id="KW-0812">Transmembrane</keyword>
<name>A0A168LPT4_ABSGL</name>
<evidence type="ECO:0000259" key="14">
    <source>
        <dbReference type="Pfam" id="PF10443"/>
    </source>
</evidence>
<keyword evidence="16" id="KW-1185">Reference proteome</keyword>
<comment type="subcellular location">
    <subcellularLocation>
        <location evidence="1 11">Mitochondrion inner membrane</location>
        <topology evidence="1 11">Single-pass membrane protein</topology>
    </subcellularLocation>
</comment>
<evidence type="ECO:0000259" key="13">
    <source>
        <dbReference type="Pfam" id="PF00076"/>
    </source>
</evidence>
<dbReference type="GO" id="GO:0006397">
    <property type="term" value="P:mRNA processing"/>
    <property type="evidence" value="ECO:0007669"/>
    <property type="project" value="UniProtKB-UniRule"/>
</dbReference>
<dbReference type="InterPro" id="IPR018850">
    <property type="entry name" value="Mt_escape_2_C"/>
</dbReference>
<dbReference type="InterPro" id="IPR000504">
    <property type="entry name" value="RRM_dom"/>
</dbReference>
<keyword evidence="7" id="KW-1133">Transmembrane helix</keyword>
<keyword evidence="8 11" id="KW-0496">Mitochondrion</keyword>
<comment type="function">
    <text evidence="10 11">Plays a role in maintaining the mitochondrial genome and in controlling the mtDNA escape. Involved in the regulation of mtDNA nucleotide structure and number. May have a dispensable role in early maturation of pre-rRNA.</text>
</comment>
<keyword evidence="12" id="KW-0175">Coiled coil</keyword>
<dbReference type="Gene3D" id="3.30.70.330">
    <property type="match status" value="1"/>
</dbReference>
<dbReference type="GO" id="GO:0005743">
    <property type="term" value="C:mitochondrial inner membrane"/>
    <property type="evidence" value="ECO:0007669"/>
    <property type="project" value="UniProtKB-SubCell"/>
</dbReference>
<evidence type="ECO:0000256" key="4">
    <source>
        <dbReference type="ARBA" id="ARBA00022692"/>
    </source>
</evidence>
<evidence type="ECO:0000313" key="16">
    <source>
        <dbReference type="Proteomes" id="UP000078561"/>
    </source>
</evidence>
<evidence type="ECO:0000256" key="7">
    <source>
        <dbReference type="ARBA" id="ARBA00022989"/>
    </source>
</evidence>
<dbReference type="Gene3D" id="3.40.50.300">
    <property type="entry name" value="P-loop containing nucleotide triphosphate hydrolases"/>
    <property type="match status" value="1"/>
</dbReference>
<dbReference type="Pfam" id="PF10443">
    <property type="entry name" value="RNA12"/>
    <property type="match status" value="1"/>
</dbReference>
<feature type="coiled-coil region" evidence="12">
    <location>
        <begin position="663"/>
        <end position="690"/>
    </location>
</feature>
<dbReference type="GO" id="GO:0003723">
    <property type="term" value="F:RNA binding"/>
    <property type="evidence" value="ECO:0007669"/>
    <property type="project" value="UniProtKB-UniRule"/>
</dbReference>
<evidence type="ECO:0000256" key="10">
    <source>
        <dbReference type="ARBA" id="ARBA00025276"/>
    </source>
</evidence>
<evidence type="ECO:0000256" key="9">
    <source>
        <dbReference type="ARBA" id="ARBA00023136"/>
    </source>
</evidence>
<dbReference type="InterPro" id="IPR012677">
    <property type="entry name" value="Nucleotide-bd_a/b_plait_sf"/>
</dbReference>
<dbReference type="InterPro" id="IPR039627">
    <property type="entry name" value="Yme2_C"/>
</dbReference>
<dbReference type="InParanoid" id="A0A168LPT4"/>
<dbReference type="OMA" id="WTPEQAW"/>
<evidence type="ECO:0000256" key="6">
    <source>
        <dbReference type="ARBA" id="ARBA00022946"/>
    </source>
</evidence>
<evidence type="ECO:0000256" key="11">
    <source>
        <dbReference type="RuleBase" id="RU367108"/>
    </source>
</evidence>
<proteinExistence type="inferred from homology"/>
<dbReference type="STRING" id="4829.A0A168LPT4"/>
<reference evidence="15" key="1">
    <citation type="submission" date="2016-04" db="EMBL/GenBank/DDBJ databases">
        <authorList>
            <person name="Evans L.H."/>
            <person name="Alamgir A."/>
            <person name="Owens N."/>
            <person name="Weber N.D."/>
            <person name="Virtaneva K."/>
            <person name="Barbian K."/>
            <person name="Babar A."/>
            <person name="Rosenke K."/>
        </authorList>
    </citation>
    <scope>NUCLEOTIDE SEQUENCE [LARGE SCALE GENOMIC DNA]</scope>
    <source>
        <strain evidence="15">CBS 101.48</strain>
    </source>
</reference>
<evidence type="ECO:0000313" key="15">
    <source>
        <dbReference type="EMBL" id="SAL97247.1"/>
    </source>
</evidence>
<dbReference type="PANTHER" id="PTHR32198:SF2">
    <property type="entry name" value="MITOCHONDRIAL ESCAPE PROTEIN 2"/>
    <property type="match status" value="1"/>
</dbReference>
<keyword evidence="11" id="KW-0694">RNA-binding</keyword>
<dbReference type="SUPFAM" id="SSF54928">
    <property type="entry name" value="RNA-binding domain, RBD"/>
    <property type="match status" value="1"/>
</dbReference>
<dbReference type="InterPro" id="IPR027417">
    <property type="entry name" value="P-loop_NTPase"/>
</dbReference>
<dbReference type="OrthoDB" id="10267654at2759"/>
<protein>
    <recommendedName>
        <fullName evidence="3 11">Mitochondrial escape protein 2</fullName>
    </recommendedName>
</protein>
<evidence type="ECO:0000256" key="5">
    <source>
        <dbReference type="ARBA" id="ARBA00022792"/>
    </source>
</evidence>
<dbReference type="Proteomes" id="UP000078561">
    <property type="component" value="Unassembled WGS sequence"/>
</dbReference>
<organism evidence="15">
    <name type="scientific">Absidia glauca</name>
    <name type="common">Pin mould</name>
    <dbReference type="NCBI Taxonomy" id="4829"/>
    <lineage>
        <taxon>Eukaryota</taxon>
        <taxon>Fungi</taxon>
        <taxon>Fungi incertae sedis</taxon>
        <taxon>Mucoromycota</taxon>
        <taxon>Mucoromycotina</taxon>
        <taxon>Mucoromycetes</taxon>
        <taxon>Mucorales</taxon>
        <taxon>Cunninghamellaceae</taxon>
        <taxon>Absidia</taxon>
    </lineage>
</organism>
<dbReference type="Pfam" id="PF00076">
    <property type="entry name" value="RRM_1"/>
    <property type="match status" value="1"/>
</dbReference>